<dbReference type="EMBL" id="JAGKHQ010000006">
    <property type="protein sequence ID" value="KAG7514571.1"/>
    <property type="molecule type" value="Genomic_DNA"/>
</dbReference>
<evidence type="ECO:0000313" key="3">
    <source>
        <dbReference type="Proteomes" id="UP000693946"/>
    </source>
</evidence>
<dbReference type="PANTHER" id="PTHR31025:SF27">
    <property type="entry name" value="SI:CH211-193K19.2-RELATED"/>
    <property type="match status" value="1"/>
</dbReference>
<evidence type="ECO:0000313" key="2">
    <source>
        <dbReference type="EMBL" id="KAG7514571.1"/>
    </source>
</evidence>
<feature type="compositionally biased region" description="Basic and acidic residues" evidence="1">
    <location>
        <begin position="453"/>
        <end position="468"/>
    </location>
</feature>
<reference evidence="2 3" key="1">
    <citation type="journal article" date="2021" name="Sci. Rep.">
        <title>Chromosome anchoring in Senegalese sole (Solea senegalensis) reveals sex-associated markers and genome rearrangements in flatfish.</title>
        <authorList>
            <person name="Guerrero-Cozar I."/>
            <person name="Gomez-Garrido J."/>
            <person name="Berbel C."/>
            <person name="Martinez-Blanch J.F."/>
            <person name="Alioto T."/>
            <person name="Claros M.G."/>
            <person name="Gagnaire P.A."/>
            <person name="Manchado M."/>
        </authorList>
    </citation>
    <scope>NUCLEOTIDE SEQUENCE [LARGE SCALE GENOMIC DNA]</scope>
    <source>
        <strain evidence="2">Sse05_10M</strain>
    </source>
</reference>
<accession>A0AAV6S9V2</accession>
<dbReference type="PANTHER" id="PTHR31025">
    <property type="entry name" value="SI:CH211-196P9.1-RELATED"/>
    <property type="match status" value="1"/>
</dbReference>
<feature type="compositionally biased region" description="Basic and acidic residues" evidence="1">
    <location>
        <begin position="91"/>
        <end position="102"/>
    </location>
</feature>
<comment type="caution">
    <text evidence="2">The sequence shown here is derived from an EMBL/GenBank/DDBJ whole genome shotgun (WGS) entry which is preliminary data.</text>
</comment>
<proteinExistence type="predicted"/>
<dbReference type="Proteomes" id="UP000693946">
    <property type="component" value="Linkage Group LG14"/>
</dbReference>
<keyword evidence="3" id="KW-1185">Reference proteome</keyword>
<feature type="region of interest" description="Disordered" evidence="1">
    <location>
        <begin position="70"/>
        <end position="102"/>
    </location>
</feature>
<feature type="region of interest" description="Disordered" evidence="1">
    <location>
        <begin position="421"/>
        <end position="468"/>
    </location>
</feature>
<protein>
    <submittedName>
        <fullName evidence="2">Uncharacterized protein</fullName>
    </submittedName>
</protein>
<evidence type="ECO:0000256" key="1">
    <source>
        <dbReference type="SAM" id="MobiDB-lite"/>
    </source>
</evidence>
<dbReference type="AlphaFoldDB" id="A0AAV6S9V2"/>
<name>A0AAV6S9V2_SOLSE</name>
<feature type="compositionally biased region" description="Polar residues" evidence="1">
    <location>
        <begin position="423"/>
        <end position="451"/>
    </location>
</feature>
<sequence length="609" mass="68839">MKMEILDKITQAIFEIKSYPEKDELESDKYPCLKEPFGITGYEGWKTSIKYKLGNYRSKLRQAGCNEVNVNKKRKGGGEDDSPFTLKKPKRGEVNHVPDYPQFHDDSTLEEERVAMVEEMKKKKRNTTLIKQKMELTCSLRRREVVECQLMVSEVQERWPALFSSEDVFLLFRLIIEEFHQITSKDLLGTFNAPLDKFGPGLLKMYSLWAINRVASSCSPGDYCVNRSAAVFGVAVSGMKSEDTEVVRELIIKGLCVYLHEDPAHLFMEYESEDHAAIQDGIGDTTVGIFLIRQNGGSEVEDILVVLEGQAILIFSFSAVTYHGTRPPHMDPAMLRVIFGHRKEKLTLPSGIPESMEELNLAVKQTLSIPDDFSLQYLDPDFEDFFTLNSTAEITHKATIKVVTIEPVVLNLYPVPHTESFDESFTSEQSHDPASTSSTAQDSYDSSGENEQSLEKVREELVTESKKKNNKKIVKEKISKAFALRRHEIINQCPTVRAMTDQWPAPFDPSQINAEFQRTTTVHMEPKFMSALDHHTPKLLTLFRAKGGALGRRLEIIMEPLEDTENLEEPFIMAITVTPKPGASNSNSTKEIGIFIEQSCQSQIHGGPK</sequence>
<organism evidence="2 3">
    <name type="scientific">Solea senegalensis</name>
    <name type="common">Senegalese sole</name>
    <dbReference type="NCBI Taxonomy" id="28829"/>
    <lineage>
        <taxon>Eukaryota</taxon>
        <taxon>Metazoa</taxon>
        <taxon>Chordata</taxon>
        <taxon>Craniata</taxon>
        <taxon>Vertebrata</taxon>
        <taxon>Euteleostomi</taxon>
        <taxon>Actinopterygii</taxon>
        <taxon>Neopterygii</taxon>
        <taxon>Teleostei</taxon>
        <taxon>Neoteleostei</taxon>
        <taxon>Acanthomorphata</taxon>
        <taxon>Carangaria</taxon>
        <taxon>Pleuronectiformes</taxon>
        <taxon>Pleuronectoidei</taxon>
        <taxon>Soleidae</taxon>
        <taxon>Solea</taxon>
    </lineage>
</organism>
<gene>
    <name evidence="2" type="ORF">JOB18_037462</name>
</gene>